<reference evidence="3" key="1">
    <citation type="journal article" date="2019" name="Int. J. Syst. Evol. Microbiol.">
        <title>The Global Catalogue of Microorganisms (GCM) 10K type strain sequencing project: providing services to taxonomists for standard genome sequencing and annotation.</title>
        <authorList>
            <consortium name="The Broad Institute Genomics Platform"/>
            <consortium name="The Broad Institute Genome Sequencing Center for Infectious Disease"/>
            <person name="Wu L."/>
            <person name="Ma J."/>
        </authorList>
    </citation>
    <scope>NUCLEOTIDE SEQUENCE [LARGE SCALE GENOMIC DNA]</scope>
    <source>
        <strain evidence="3">CGMCC 4.7152</strain>
    </source>
</reference>
<proteinExistence type="predicted"/>
<keyword evidence="1" id="KW-1133">Transmembrane helix</keyword>
<feature type="transmembrane region" description="Helical" evidence="1">
    <location>
        <begin position="130"/>
        <end position="149"/>
    </location>
</feature>
<keyword evidence="1" id="KW-0472">Membrane</keyword>
<name>A0ABV9W045_9ACTN</name>
<feature type="transmembrane region" description="Helical" evidence="1">
    <location>
        <begin position="90"/>
        <end position="110"/>
    </location>
</feature>
<accession>A0ABV9W045</accession>
<gene>
    <name evidence="2" type="ORF">ACFPIJ_22540</name>
</gene>
<evidence type="ECO:0000313" key="3">
    <source>
        <dbReference type="Proteomes" id="UP001595912"/>
    </source>
</evidence>
<dbReference type="Proteomes" id="UP001595912">
    <property type="component" value="Unassembled WGS sequence"/>
</dbReference>
<feature type="transmembrane region" description="Helical" evidence="1">
    <location>
        <begin position="57"/>
        <end position="78"/>
    </location>
</feature>
<organism evidence="2 3">
    <name type="scientific">Dactylosporangium cerinum</name>
    <dbReference type="NCBI Taxonomy" id="1434730"/>
    <lineage>
        <taxon>Bacteria</taxon>
        <taxon>Bacillati</taxon>
        <taxon>Actinomycetota</taxon>
        <taxon>Actinomycetes</taxon>
        <taxon>Micromonosporales</taxon>
        <taxon>Micromonosporaceae</taxon>
        <taxon>Dactylosporangium</taxon>
    </lineage>
</organism>
<keyword evidence="1" id="KW-0812">Transmembrane</keyword>
<dbReference type="RefSeq" id="WP_380117206.1">
    <property type="nucleotide sequence ID" value="NZ_JBHSIU010000027.1"/>
</dbReference>
<evidence type="ECO:0000256" key="1">
    <source>
        <dbReference type="SAM" id="Phobius"/>
    </source>
</evidence>
<dbReference type="EMBL" id="JBHSIU010000027">
    <property type="protein sequence ID" value="MFC5000602.1"/>
    <property type="molecule type" value="Genomic_DNA"/>
</dbReference>
<protein>
    <submittedName>
        <fullName evidence="2">DUF2269 domain-containing protein</fullName>
    </submittedName>
</protein>
<keyword evidence="3" id="KW-1185">Reference proteome</keyword>
<sequence>MAPPLRKAMLTVHVAASVGWLGAVAASLALAVAALTSRDVQVVRAAYLAMDVLGRTVLVPISVASLLTGVVQSLGTVWGLARHYWVLFKLVINVVATTVLLLYTQTLGLLADLAGDPSATLAQLRSPSPLVHAGAGLLLLIAATVLSVYKPRGITGYGARSATATATLRSSAAS</sequence>
<evidence type="ECO:0000313" key="2">
    <source>
        <dbReference type="EMBL" id="MFC5000602.1"/>
    </source>
</evidence>
<comment type="caution">
    <text evidence="2">The sequence shown here is derived from an EMBL/GenBank/DDBJ whole genome shotgun (WGS) entry which is preliminary data.</text>
</comment>